<evidence type="ECO:0000313" key="2">
    <source>
        <dbReference type="EMBL" id="MDC8773493.1"/>
    </source>
</evidence>
<dbReference type="PANTHER" id="PTHR39594:SF1">
    <property type="entry name" value="PROTEIN YCHQ"/>
    <property type="match status" value="1"/>
</dbReference>
<feature type="transmembrane region" description="Helical" evidence="1">
    <location>
        <begin position="116"/>
        <end position="138"/>
    </location>
</feature>
<dbReference type="RefSeq" id="WP_273601646.1">
    <property type="nucleotide sequence ID" value="NZ_JAQQXT010000012.1"/>
</dbReference>
<keyword evidence="3" id="KW-1185">Reference proteome</keyword>
<comment type="caution">
    <text evidence="2">The sequence shown here is derived from an EMBL/GenBank/DDBJ whole genome shotgun (WGS) entry which is preliminary data.</text>
</comment>
<sequence length="140" mass="15423">MDMHSVQPLAMSVRVPYYGLIKYTHLNLVACSVGYFVIRALASQAGHGWPLGTVARRLCVIVDALLLTAGASLWWMLGLDPTVQHWLGLRLILLIGYIVAGSFAIKRGRNLRQRRLALIIALCLVSLMAAVASQHSAWPF</sequence>
<feature type="transmembrane region" description="Helical" evidence="1">
    <location>
        <begin position="83"/>
        <end position="104"/>
    </location>
</feature>
<accession>A0ABT5KHU5</accession>
<protein>
    <submittedName>
        <fullName evidence="2">SirB2 family protein</fullName>
    </submittedName>
</protein>
<feature type="transmembrane region" description="Helical" evidence="1">
    <location>
        <begin position="20"/>
        <end position="38"/>
    </location>
</feature>
<evidence type="ECO:0000256" key="1">
    <source>
        <dbReference type="SAM" id="Phobius"/>
    </source>
</evidence>
<dbReference type="InterPro" id="IPR007360">
    <property type="entry name" value="SirB"/>
</dbReference>
<dbReference type="Pfam" id="PF04247">
    <property type="entry name" value="SirB"/>
    <property type="match status" value="1"/>
</dbReference>
<organism evidence="2 3">
    <name type="scientific">Roseateles albus</name>
    <dbReference type="NCBI Taxonomy" id="2987525"/>
    <lineage>
        <taxon>Bacteria</taxon>
        <taxon>Pseudomonadati</taxon>
        <taxon>Pseudomonadota</taxon>
        <taxon>Betaproteobacteria</taxon>
        <taxon>Burkholderiales</taxon>
        <taxon>Sphaerotilaceae</taxon>
        <taxon>Roseateles</taxon>
    </lineage>
</organism>
<gene>
    <name evidence="2" type="ORF">PRZ03_18075</name>
</gene>
<dbReference type="PANTHER" id="PTHR39594">
    <property type="entry name" value="PROTEIN YCHQ"/>
    <property type="match status" value="1"/>
</dbReference>
<keyword evidence="1" id="KW-1133">Transmembrane helix</keyword>
<dbReference type="EMBL" id="JAQQXT010000012">
    <property type="protein sequence ID" value="MDC8773493.1"/>
    <property type="molecule type" value="Genomic_DNA"/>
</dbReference>
<feature type="transmembrane region" description="Helical" evidence="1">
    <location>
        <begin position="58"/>
        <end position="77"/>
    </location>
</feature>
<dbReference type="Proteomes" id="UP001221189">
    <property type="component" value="Unassembled WGS sequence"/>
</dbReference>
<reference evidence="2 3" key="1">
    <citation type="submission" date="2022-10" db="EMBL/GenBank/DDBJ databases">
        <title>Paucibacter sp. hw1 Genome sequencing.</title>
        <authorList>
            <person name="Park S."/>
        </authorList>
    </citation>
    <scope>NUCLEOTIDE SEQUENCE [LARGE SCALE GENOMIC DNA]</scope>
    <source>
        <strain evidence="3">hw1</strain>
    </source>
</reference>
<dbReference type="PIRSF" id="PIRSF005610">
    <property type="entry name" value="SirB"/>
    <property type="match status" value="1"/>
</dbReference>
<proteinExistence type="predicted"/>
<keyword evidence="1" id="KW-0472">Membrane</keyword>
<keyword evidence="1" id="KW-0812">Transmembrane</keyword>
<name>A0ABT5KHU5_9BURK</name>
<evidence type="ECO:0000313" key="3">
    <source>
        <dbReference type="Proteomes" id="UP001221189"/>
    </source>
</evidence>